<feature type="domain" description="NADP-dependent oxidoreductase" evidence="2">
    <location>
        <begin position="37"/>
        <end position="249"/>
    </location>
</feature>
<accession>A0AAD8J871</accession>
<evidence type="ECO:0000313" key="4">
    <source>
        <dbReference type="Proteomes" id="UP001237642"/>
    </source>
</evidence>
<gene>
    <name evidence="3" type="ORF">POM88_008824</name>
</gene>
<reference evidence="3" key="2">
    <citation type="submission" date="2023-05" db="EMBL/GenBank/DDBJ databases">
        <authorList>
            <person name="Schelkunov M.I."/>
        </authorList>
    </citation>
    <scope>NUCLEOTIDE SEQUENCE</scope>
    <source>
        <strain evidence="3">Hsosn_3</strain>
        <tissue evidence="3">Leaf</tissue>
    </source>
</reference>
<dbReference type="EMBL" id="JAUIZM010000002">
    <property type="protein sequence ID" value="KAK1398961.1"/>
    <property type="molecule type" value="Genomic_DNA"/>
</dbReference>
<dbReference type="InterPro" id="IPR036812">
    <property type="entry name" value="NAD(P)_OxRdtase_dom_sf"/>
</dbReference>
<evidence type="ECO:0000259" key="2">
    <source>
        <dbReference type="Pfam" id="PF00248"/>
    </source>
</evidence>
<dbReference type="Pfam" id="PF00248">
    <property type="entry name" value="Aldo_ket_red"/>
    <property type="match status" value="1"/>
</dbReference>
<protein>
    <recommendedName>
        <fullName evidence="2">NADP-dependent oxidoreductase domain-containing protein</fullName>
    </recommendedName>
</protein>
<reference evidence="3" key="1">
    <citation type="submission" date="2023-02" db="EMBL/GenBank/DDBJ databases">
        <title>Genome of toxic invasive species Heracleum sosnowskyi carries increased number of genes despite the absence of recent whole-genome duplications.</title>
        <authorList>
            <person name="Schelkunov M."/>
            <person name="Shtratnikova V."/>
            <person name="Makarenko M."/>
            <person name="Klepikova A."/>
            <person name="Omelchenko D."/>
            <person name="Novikova G."/>
            <person name="Obukhova E."/>
            <person name="Bogdanov V."/>
            <person name="Penin A."/>
            <person name="Logacheva M."/>
        </authorList>
    </citation>
    <scope>NUCLEOTIDE SEQUENCE</scope>
    <source>
        <strain evidence="3">Hsosn_3</strain>
        <tissue evidence="3">Leaf</tissue>
    </source>
</reference>
<dbReference type="SUPFAM" id="SSF51430">
    <property type="entry name" value="NAD(P)-linked oxidoreductase"/>
    <property type="match status" value="2"/>
</dbReference>
<dbReference type="Proteomes" id="UP001237642">
    <property type="component" value="Unassembled WGS sequence"/>
</dbReference>
<dbReference type="PANTHER" id="PTHR43147:SF2">
    <property type="entry name" value="NADP-DEPENDENT OXIDOREDUCTASE DOMAIN-CONTAINING PROTEIN"/>
    <property type="match status" value="1"/>
</dbReference>
<name>A0AAD8J871_9APIA</name>
<keyword evidence="1" id="KW-0732">Signal</keyword>
<dbReference type="AlphaFoldDB" id="A0AAD8J871"/>
<keyword evidence="4" id="KW-1185">Reference proteome</keyword>
<dbReference type="CDD" id="cd19094">
    <property type="entry name" value="AKR_Tas-like"/>
    <property type="match status" value="1"/>
</dbReference>
<dbReference type="InterPro" id="IPR023210">
    <property type="entry name" value="NADP_OxRdtase_dom"/>
</dbReference>
<feature type="chain" id="PRO_5042079481" description="NADP-dependent oxidoreductase domain-containing protein" evidence="1">
    <location>
        <begin position="23"/>
        <end position="377"/>
    </location>
</feature>
<sequence length="377" mass="42558">MVERSLCMRELLLVSTVWSSMAAVPQFNLAPNLPVSRLCFGTMTFGQQNTLSQSFRLLDYAFHAGINFFDSAEMYPVPQSAQTQGRSEEYLGSWIKDRNIPRDRVVLATKVSGPSGQMSWIRGGPTSLNASNITQAIHDSLLRLQTDYIDLYQIHWPDRYVPMFGETEYDPTRQFESVGIKEQLDALGRAIDAGKIRYVGLSNETPYGLMKFLQVADSICQFPRIVTVQNSYNLLCRNFESGLINHCRIGNYPTALHLKKLLTQELEFMLMDLISDLYTPGTILLGFYRISLLAYSPLAMGILSGKYLSPDKGPTDARLNLFRGRYSEGESRYNLSKTIIKEATEAYVAIAEKYDIHPVSLAIGRNFAILLQCNLYC</sequence>
<dbReference type="PANTHER" id="PTHR43147">
    <property type="entry name" value="PROTEIN TAS"/>
    <property type="match status" value="1"/>
</dbReference>
<organism evidence="3 4">
    <name type="scientific">Heracleum sosnowskyi</name>
    <dbReference type="NCBI Taxonomy" id="360622"/>
    <lineage>
        <taxon>Eukaryota</taxon>
        <taxon>Viridiplantae</taxon>
        <taxon>Streptophyta</taxon>
        <taxon>Embryophyta</taxon>
        <taxon>Tracheophyta</taxon>
        <taxon>Spermatophyta</taxon>
        <taxon>Magnoliopsida</taxon>
        <taxon>eudicotyledons</taxon>
        <taxon>Gunneridae</taxon>
        <taxon>Pentapetalae</taxon>
        <taxon>asterids</taxon>
        <taxon>campanulids</taxon>
        <taxon>Apiales</taxon>
        <taxon>Apiaceae</taxon>
        <taxon>Apioideae</taxon>
        <taxon>apioid superclade</taxon>
        <taxon>Tordylieae</taxon>
        <taxon>Tordyliinae</taxon>
        <taxon>Heracleum</taxon>
    </lineage>
</organism>
<evidence type="ECO:0000256" key="1">
    <source>
        <dbReference type="SAM" id="SignalP"/>
    </source>
</evidence>
<comment type="caution">
    <text evidence="3">The sequence shown here is derived from an EMBL/GenBank/DDBJ whole genome shotgun (WGS) entry which is preliminary data.</text>
</comment>
<feature type="signal peptide" evidence="1">
    <location>
        <begin position="1"/>
        <end position="22"/>
    </location>
</feature>
<dbReference type="Gene3D" id="3.20.20.100">
    <property type="entry name" value="NADP-dependent oxidoreductase domain"/>
    <property type="match status" value="1"/>
</dbReference>
<evidence type="ECO:0000313" key="3">
    <source>
        <dbReference type="EMBL" id="KAK1398961.1"/>
    </source>
</evidence>
<proteinExistence type="predicted"/>